<dbReference type="Proteomes" id="UP001211015">
    <property type="component" value="Unassembled WGS sequence"/>
</dbReference>
<reference evidence="1" key="1">
    <citation type="submission" date="2023-01" db="EMBL/GenBank/DDBJ databases">
        <title>Human gut microbiome strain richness.</title>
        <authorList>
            <person name="Chen-Liaw A."/>
        </authorList>
    </citation>
    <scope>NUCLEOTIDE SEQUENCE</scope>
    <source>
        <strain evidence="1">1001275st1_F4_1001275B_160808</strain>
    </source>
</reference>
<dbReference type="EC" id="3.1.21.-" evidence="1"/>
<dbReference type="Pfam" id="PF09491">
    <property type="entry name" value="RE_AlwI"/>
    <property type="match status" value="1"/>
</dbReference>
<gene>
    <name evidence="1" type="ORF">PNU62_00320</name>
</gene>
<dbReference type="RefSeq" id="WP_195388598.1">
    <property type="nucleotide sequence ID" value="NZ_JADNGL010000011.1"/>
</dbReference>
<dbReference type="GO" id="GO:0016787">
    <property type="term" value="F:hydrolase activity"/>
    <property type="evidence" value="ECO:0007669"/>
    <property type="project" value="UniProtKB-KW"/>
</dbReference>
<keyword evidence="1" id="KW-0540">Nuclease</keyword>
<name>A0AAW6E6W8_9FIRM</name>
<comment type="caution">
    <text evidence="1">The sequence shown here is derived from an EMBL/GenBank/DDBJ whole genome shotgun (WGS) entry which is preliminary data.</text>
</comment>
<dbReference type="Gene3D" id="3.40.91.50">
    <property type="match status" value="1"/>
</dbReference>
<dbReference type="GO" id="GO:0004519">
    <property type="term" value="F:endonuclease activity"/>
    <property type="evidence" value="ECO:0007669"/>
    <property type="project" value="UniProtKB-KW"/>
</dbReference>
<dbReference type="AlphaFoldDB" id="A0AAW6E6W8"/>
<accession>A0AAW6E6W8</accession>
<organism evidence="1 2">
    <name type="scientific">Ruminococcus bicirculans</name>
    <name type="common">ex Wegman et al. 2014</name>
    <dbReference type="NCBI Taxonomy" id="1160721"/>
    <lineage>
        <taxon>Bacteria</taxon>
        <taxon>Bacillati</taxon>
        <taxon>Bacillota</taxon>
        <taxon>Clostridia</taxon>
        <taxon>Eubacteriales</taxon>
        <taxon>Oscillospiraceae</taxon>
        <taxon>Ruminococcus</taxon>
    </lineage>
</organism>
<evidence type="ECO:0000313" key="2">
    <source>
        <dbReference type="Proteomes" id="UP001211015"/>
    </source>
</evidence>
<keyword evidence="1" id="KW-0255">Endonuclease</keyword>
<proteinExistence type="predicted"/>
<dbReference type="InterPro" id="IPR018573">
    <property type="entry name" value="Restrct_endonuc_II_AlwI"/>
</dbReference>
<protein>
    <submittedName>
        <fullName evidence="1">AlwI family type II restriction endonuclease</fullName>
        <ecNumber evidence="1">3.1.21.-</ecNumber>
    </submittedName>
</protein>
<sequence>MPEHFSFKSYSWSLGTTSFRMANFHRKVEEQLMLLYEFWNNDQNIDRQWSGNSATQVKYYEFIKSKGFVSGDIQDDYSKKAKTARQKTSGLVDIGLIDSDRRLTEVGNKLLSICETGEFSIDNEFHIPSDSFLYFKQLLKTTNILSEGKVRPYLITGIVMESCEDYLTDDEFTYLLPLCVSKETTAAIIEYIHIYRNNNITIDEIIKNVVLTRYNYPAALHYFLNSEKTPEDIMSIGMNRDGIRHDACYVRLYEMLKAVFIDKTYSSIQELFQAARNIKNKAGTMWRALLFKNTRKATEFNDLAYNKFHSITDMNQFDKMFFEYLHLIKIKTNLTDYKDLNRRYLNITDTFLFKDGKVSFTPIFQNYFKTSAGYVFEDAYSECSLLERDCQLSAINEHLVFNNDDVLEVFNQANNVNLVSIEAVYDYIENDRYSRFRELIDEKFPNDVIISMLDDFETRQHDNEIINKVGSDADVPTIFEYIIAVAWYRISGYCGNVLDYMNLSLDSNLLPRTHAGGGMSDIVYRYQATADYPKHDLLIECTLMESSTQRRGEMEPVSRHWLNYMIDVNENSYCTFVSNNLHASVISDFRMRKSFPMYRNDTEHVDGMKIIPLNTSELKVILAKSISYRTLYALFDSAYNDTSVISPPQWYDVTIKNKVFEI</sequence>
<evidence type="ECO:0000313" key="1">
    <source>
        <dbReference type="EMBL" id="MDB8743459.1"/>
    </source>
</evidence>
<dbReference type="EMBL" id="JAQMLV010000001">
    <property type="protein sequence ID" value="MDB8743459.1"/>
    <property type="molecule type" value="Genomic_DNA"/>
</dbReference>
<keyword evidence="1" id="KW-0378">Hydrolase</keyword>